<dbReference type="InterPro" id="IPR008984">
    <property type="entry name" value="SMAD_FHA_dom_sf"/>
</dbReference>
<dbReference type="EMBL" id="FRDA01000003">
    <property type="protein sequence ID" value="SHM79558.1"/>
    <property type="molecule type" value="Genomic_DNA"/>
</dbReference>
<reference evidence="4 5" key="1">
    <citation type="submission" date="2016-11" db="EMBL/GenBank/DDBJ databases">
        <authorList>
            <person name="Jaros S."/>
            <person name="Januszkiewicz K."/>
            <person name="Wedrychowicz H."/>
        </authorList>
    </citation>
    <scope>NUCLEOTIDE SEQUENCE [LARGE SCALE GENOMIC DNA]</scope>
    <source>
        <strain evidence="4 5">LMG 26898</strain>
    </source>
</reference>
<feature type="domain" description="YscD cytoplasmic" evidence="2">
    <location>
        <begin position="5"/>
        <end position="94"/>
    </location>
</feature>
<protein>
    <submittedName>
        <fullName evidence="4">Type III secretion protein D</fullName>
    </submittedName>
</protein>
<dbReference type="AlphaFoldDB" id="A0A1M7LN03"/>
<dbReference type="OrthoDB" id="9156149at2"/>
<name>A0A1M7LN03_9PSED</name>
<feature type="compositionally biased region" description="Basic and acidic residues" evidence="1">
    <location>
        <begin position="118"/>
        <end position="132"/>
    </location>
</feature>
<dbReference type="SUPFAM" id="SSF49879">
    <property type="entry name" value="SMAD/FHA domain"/>
    <property type="match status" value="1"/>
</dbReference>
<organism evidence="4 5">
    <name type="scientific">Pseudomonas asturiensis</name>
    <dbReference type="NCBI Taxonomy" id="1190415"/>
    <lineage>
        <taxon>Bacteria</taxon>
        <taxon>Pseudomonadati</taxon>
        <taxon>Pseudomonadota</taxon>
        <taxon>Gammaproteobacteria</taxon>
        <taxon>Pseudomonadales</taxon>
        <taxon>Pseudomonadaceae</taxon>
        <taxon>Pseudomonas</taxon>
    </lineage>
</organism>
<feature type="region of interest" description="Disordered" evidence="1">
    <location>
        <begin position="181"/>
        <end position="203"/>
    </location>
</feature>
<proteinExistence type="predicted"/>
<evidence type="ECO:0000259" key="3">
    <source>
        <dbReference type="Pfam" id="PF21934"/>
    </source>
</evidence>
<dbReference type="InterPro" id="IPR032030">
    <property type="entry name" value="YscD_cytoplasmic_dom"/>
</dbReference>
<evidence type="ECO:0000313" key="4">
    <source>
        <dbReference type="EMBL" id="SHM79558.1"/>
    </source>
</evidence>
<evidence type="ECO:0000256" key="1">
    <source>
        <dbReference type="SAM" id="MobiDB-lite"/>
    </source>
</evidence>
<evidence type="ECO:0000259" key="2">
    <source>
        <dbReference type="Pfam" id="PF16697"/>
    </source>
</evidence>
<dbReference type="STRING" id="1190415.SAMN05216593_103191"/>
<dbReference type="RefSeq" id="WP_073163614.1">
    <property type="nucleotide sequence ID" value="NZ_FRDA01000003.1"/>
</dbReference>
<dbReference type="Gene3D" id="2.60.200.20">
    <property type="match status" value="1"/>
</dbReference>
<dbReference type="Proteomes" id="UP000183983">
    <property type="component" value="Unassembled WGS sequence"/>
</dbReference>
<dbReference type="InterPro" id="IPR053946">
    <property type="entry name" value="YscD_ppl_3rd"/>
</dbReference>
<feature type="compositionally biased region" description="Polar residues" evidence="1">
    <location>
        <begin position="189"/>
        <end position="198"/>
    </location>
</feature>
<feature type="domain" description="YscD-like Bon-like" evidence="3">
    <location>
        <begin position="216"/>
        <end position="276"/>
    </location>
</feature>
<gene>
    <name evidence="4" type="ORF">SAMN05216593_103191</name>
</gene>
<sequence>MFELRVLNGQHQGAALPLIGEEWSIGSAEQQDLALDDAGVENLHGRLQRLGERWVLNGEEGAVCDEEGNAQGSAELTLNTAFMLGSVWLCVSPASDAWPQVPAIIPPQAQHEQAPEAEPARPEAPLEKVESRSQKLLNRTTGIIAGLLIGVIGSAWSLTRTAPIALDQEMPHVASATAVATPASANASKPSQPQTLSKNAKPVNDTRIRLANVDAVRRELSTMLSDRLLTDIKIEDTPQGLMLTGDIKDEALLVYQRMLQRFKDRYSSPVTVLDNVASVRDTLPFVVVQIMTGPHAHLVTADGKRMYVGDELNGLRLTRIEDQRLQFDGDRHIEVNW</sequence>
<feature type="region of interest" description="Disordered" evidence="1">
    <location>
        <begin position="108"/>
        <end position="132"/>
    </location>
</feature>
<dbReference type="Pfam" id="PF16697">
    <property type="entry name" value="Yop-YscD_cpl"/>
    <property type="match status" value="1"/>
</dbReference>
<evidence type="ECO:0000313" key="5">
    <source>
        <dbReference type="Proteomes" id="UP000183983"/>
    </source>
</evidence>
<dbReference type="Pfam" id="PF21934">
    <property type="entry name" value="Yop-YscD_ppl_3rd"/>
    <property type="match status" value="1"/>
</dbReference>
<accession>A0A1M7LN03</accession>
<dbReference type="CDD" id="cd00060">
    <property type="entry name" value="FHA"/>
    <property type="match status" value="1"/>
</dbReference>